<dbReference type="Gene3D" id="1.10.3730.20">
    <property type="match status" value="1"/>
</dbReference>
<feature type="transmembrane region" description="Helical" evidence="6">
    <location>
        <begin position="186"/>
        <end position="203"/>
    </location>
</feature>
<dbReference type="PROSITE" id="PS51257">
    <property type="entry name" value="PROKAR_LIPOPROTEIN"/>
    <property type="match status" value="1"/>
</dbReference>
<feature type="transmembrane region" description="Helical" evidence="6">
    <location>
        <begin position="251"/>
        <end position="268"/>
    </location>
</feature>
<feature type="transmembrane region" description="Helical" evidence="6">
    <location>
        <begin position="7"/>
        <end position="27"/>
    </location>
</feature>
<reference evidence="8 9" key="1">
    <citation type="submission" date="2021-05" db="EMBL/GenBank/DDBJ databases">
        <title>Comparative genomic studies on the polysaccharide-degrading batcterial strains of the Flammeovirga genus.</title>
        <authorList>
            <person name="Zewei F."/>
            <person name="Zheng Z."/>
            <person name="Yu L."/>
            <person name="Ruyue G."/>
            <person name="Yanhong M."/>
            <person name="Yuanyuan C."/>
            <person name="Jingyan G."/>
            <person name="Wenjun H."/>
        </authorList>
    </citation>
    <scope>NUCLEOTIDE SEQUENCE [LARGE SCALE GENOMIC DNA]</scope>
    <source>
        <strain evidence="8 9">YS10</strain>
    </source>
</reference>
<dbReference type="InterPro" id="IPR037185">
    <property type="entry name" value="EmrE-like"/>
</dbReference>
<feature type="transmembrane region" description="Helical" evidence="6">
    <location>
        <begin position="218"/>
        <end position="239"/>
    </location>
</feature>
<dbReference type="InterPro" id="IPR050638">
    <property type="entry name" value="AA-Vitamin_Transporters"/>
</dbReference>
<feature type="transmembrane region" description="Helical" evidence="6">
    <location>
        <begin position="39"/>
        <end position="58"/>
    </location>
</feature>
<keyword evidence="4 6" id="KW-1133">Transmembrane helix</keyword>
<dbReference type="PANTHER" id="PTHR32322">
    <property type="entry name" value="INNER MEMBRANE TRANSPORTER"/>
    <property type="match status" value="1"/>
</dbReference>
<evidence type="ECO:0000256" key="4">
    <source>
        <dbReference type="ARBA" id="ARBA00022989"/>
    </source>
</evidence>
<evidence type="ECO:0000256" key="1">
    <source>
        <dbReference type="ARBA" id="ARBA00004651"/>
    </source>
</evidence>
<evidence type="ECO:0000259" key="7">
    <source>
        <dbReference type="Pfam" id="PF00892"/>
    </source>
</evidence>
<organism evidence="8 9">
    <name type="scientific">Flammeovirga kamogawensis</name>
    <dbReference type="NCBI Taxonomy" id="373891"/>
    <lineage>
        <taxon>Bacteria</taxon>
        <taxon>Pseudomonadati</taxon>
        <taxon>Bacteroidota</taxon>
        <taxon>Cytophagia</taxon>
        <taxon>Cytophagales</taxon>
        <taxon>Flammeovirgaceae</taxon>
        <taxon>Flammeovirga</taxon>
    </lineage>
</organism>
<evidence type="ECO:0000256" key="5">
    <source>
        <dbReference type="ARBA" id="ARBA00023136"/>
    </source>
</evidence>
<dbReference type="PANTHER" id="PTHR32322:SF18">
    <property type="entry name" value="S-ADENOSYLMETHIONINE_S-ADENOSYLHOMOCYSTEINE TRANSPORTER"/>
    <property type="match status" value="1"/>
</dbReference>
<evidence type="ECO:0000313" key="9">
    <source>
        <dbReference type="Proteomes" id="UP000682802"/>
    </source>
</evidence>
<feature type="domain" description="EamA" evidence="7">
    <location>
        <begin position="9"/>
        <end position="142"/>
    </location>
</feature>
<accession>A0ABX8GSQ3</accession>
<evidence type="ECO:0000256" key="2">
    <source>
        <dbReference type="ARBA" id="ARBA00022475"/>
    </source>
</evidence>
<feature type="transmembrane region" description="Helical" evidence="6">
    <location>
        <begin position="131"/>
        <end position="152"/>
    </location>
</feature>
<keyword evidence="2" id="KW-1003">Cell membrane</keyword>
<protein>
    <submittedName>
        <fullName evidence="8">DMT family transporter</fullName>
    </submittedName>
</protein>
<dbReference type="InterPro" id="IPR000620">
    <property type="entry name" value="EamA_dom"/>
</dbReference>
<dbReference type="RefSeq" id="WP_144073723.1">
    <property type="nucleotide sequence ID" value="NZ_CP076128.1"/>
</dbReference>
<proteinExistence type="predicted"/>
<keyword evidence="9" id="KW-1185">Reference proteome</keyword>
<feature type="transmembrane region" description="Helical" evidence="6">
    <location>
        <begin position="100"/>
        <end position="119"/>
    </location>
</feature>
<keyword evidence="5 6" id="KW-0472">Membrane</keyword>
<feature type="transmembrane region" description="Helical" evidence="6">
    <location>
        <begin position="274"/>
        <end position="291"/>
    </location>
</feature>
<feature type="transmembrane region" description="Helical" evidence="6">
    <location>
        <begin position="158"/>
        <end position="174"/>
    </location>
</feature>
<gene>
    <name evidence="8" type="ORF">KM029_13270</name>
</gene>
<dbReference type="Proteomes" id="UP000682802">
    <property type="component" value="Chromosome 1"/>
</dbReference>
<feature type="transmembrane region" description="Helical" evidence="6">
    <location>
        <begin position="70"/>
        <end position="88"/>
    </location>
</feature>
<name>A0ABX8GSQ3_9BACT</name>
<evidence type="ECO:0000313" key="8">
    <source>
        <dbReference type="EMBL" id="QWG06302.1"/>
    </source>
</evidence>
<evidence type="ECO:0000256" key="6">
    <source>
        <dbReference type="SAM" id="Phobius"/>
    </source>
</evidence>
<evidence type="ECO:0000256" key="3">
    <source>
        <dbReference type="ARBA" id="ARBA00022692"/>
    </source>
</evidence>
<keyword evidence="3 6" id="KW-0812">Transmembrane</keyword>
<comment type="subcellular location">
    <subcellularLocation>
        <location evidence="1">Cell membrane</location>
        <topology evidence="1">Multi-pass membrane protein</topology>
    </subcellularLocation>
</comment>
<dbReference type="EMBL" id="CP076128">
    <property type="protein sequence ID" value="QWG06302.1"/>
    <property type="molecule type" value="Genomic_DNA"/>
</dbReference>
<dbReference type="Pfam" id="PF00892">
    <property type="entry name" value="EamA"/>
    <property type="match status" value="2"/>
</dbReference>
<dbReference type="SUPFAM" id="SSF103481">
    <property type="entry name" value="Multidrug resistance efflux transporter EmrE"/>
    <property type="match status" value="2"/>
</dbReference>
<sequence>MKKVSKIQAHLFLLAASVIYGCNFIISKIAMPEFIGPKAFIFLRILGGAFLFYLLHAFTVKEKVTDKKDYIRLFFAGMFGACFNQLLFFEGLAKTSSINASVIVVSSPVIVLICSAIFLKEKVNIKKIIGIALGLSGALLMIGLNGIAFHSGSVEGDIMVLINACFYSIYLVITKPLLAKYHPFTLMKWVFLFAIPIVALITWKDVEQTNWVAIPSHIWLSISYVVVGNTFLAYLFYAVAMQTVNASTASFYIYFQPMIAGFIAVFFLNEELKAVQIIAAAFIFLGVYLISGKKKQTNRS</sequence>
<feature type="domain" description="EamA" evidence="7">
    <location>
        <begin position="156"/>
        <end position="291"/>
    </location>
</feature>